<comment type="caution">
    <text evidence="11">The sequence shown here is derived from an EMBL/GenBank/DDBJ whole genome shotgun (WGS) entry which is preliminary data.</text>
</comment>
<feature type="region of interest" description="Disordered" evidence="9">
    <location>
        <begin position="1431"/>
        <end position="1463"/>
    </location>
</feature>
<evidence type="ECO:0000313" key="11">
    <source>
        <dbReference type="EMBL" id="GFS02545.1"/>
    </source>
</evidence>
<proteinExistence type="inferred from homology"/>
<dbReference type="PANTHER" id="PTHR24082:SF473">
    <property type="entry name" value="ECDYSONE-INDUCED PROTEIN 75B, ISOFORM B"/>
    <property type="match status" value="1"/>
</dbReference>
<keyword evidence="3" id="KW-0863">Zinc-finger</keyword>
<evidence type="ECO:0000256" key="3">
    <source>
        <dbReference type="ARBA" id="ARBA00022771"/>
    </source>
</evidence>
<feature type="region of interest" description="Disordered" evidence="9">
    <location>
        <begin position="1149"/>
        <end position="1178"/>
    </location>
</feature>
<feature type="compositionally biased region" description="Polar residues" evidence="9">
    <location>
        <begin position="949"/>
        <end position="959"/>
    </location>
</feature>
<feature type="region of interest" description="Disordered" evidence="9">
    <location>
        <begin position="1118"/>
        <end position="1137"/>
    </location>
</feature>
<dbReference type="InterPro" id="IPR035500">
    <property type="entry name" value="NHR-like_dom_sf"/>
</dbReference>
<feature type="compositionally biased region" description="Low complexity" evidence="9">
    <location>
        <begin position="622"/>
        <end position="633"/>
    </location>
</feature>
<keyword evidence="6" id="KW-0238">DNA-binding</keyword>
<dbReference type="PANTHER" id="PTHR24082">
    <property type="entry name" value="NUCLEAR HORMONE RECEPTOR"/>
    <property type="match status" value="1"/>
</dbReference>
<accession>A0AAV4HY83</accession>
<dbReference type="GO" id="GO:0009755">
    <property type="term" value="P:hormone-mediated signaling pathway"/>
    <property type="evidence" value="ECO:0007669"/>
    <property type="project" value="TreeGrafter"/>
</dbReference>
<feature type="compositionally biased region" description="Polar residues" evidence="9">
    <location>
        <begin position="449"/>
        <end position="464"/>
    </location>
</feature>
<dbReference type="PROSITE" id="PS51843">
    <property type="entry name" value="NR_LBD"/>
    <property type="match status" value="1"/>
</dbReference>
<evidence type="ECO:0000256" key="6">
    <source>
        <dbReference type="ARBA" id="ARBA00023125"/>
    </source>
</evidence>
<feature type="compositionally biased region" description="Polar residues" evidence="9">
    <location>
        <begin position="1013"/>
        <end position="1024"/>
    </location>
</feature>
<dbReference type="GO" id="GO:0030154">
    <property type="term" value="P:cell differentiation"/>
    <property type="evidence" value="ECO:0007669"/>
    <property type="project" value="TreeGrafter"/>
</dbReference>
<dbReference type="GO" id="GO:0000122">
    <property type="term" value="P:negative regulation of transcription by RNA polymerase II"/>
    <property type="evidence" value="ECO:0007669"/>
    <property type="project" value="TreeGrafter"/>
</dbReference>
<feature type="region of interest" description="Disordered" evidence="9">
    <location>
        <begin position="449"/>
        <end position="476"/>
    </location>
</feature>
<dbReference type="InterPro" id="IPR001723">
    <property type="entry name" value="Nuclear_hrmn_rcpt"/>
</dbReference>
<protein>
    <submittedName>
        <fullName evidence="11">Nuclear hormone receptor E75</fullName>
    </submittedName>
</protein>
<dbReference type="GO" id="GO:0004879">
    <property type="term" value="F:nuclear receptor activity"/>
    <property type="evidence" value="ECO:0007669"/>
    <property type="project" value="InterPro"/>
</dbReference>
<feature type="compositionally biased region" description="Polar residues" evidence="9">
    <location>
        <begin position="1043"/>
        <end position="1090"/>
    </location>
</feature>
<keyword evidence="8 11" id="KW-0675">Receptor</keyword>
<dbReference type="GO" id="GO:0000978">
    <property type="term" value="F:RNA polymerase II cis-regulatory region sequence-specific DNA binding"/>
    <property type="evidence" value="ECO:0007669"/>
    <property type="project" value="TreeGrafter"/>
</dbReference>
<dbReference type="Gene3D" id="1.10.565.10">
    <property type="entry name" value="Retinoid X Receptor"/>
    <property type="match status" value="1"/>
</dbReference>
<evidence type="ECO:0000313" key="12">
    <source>
        <dbReference type="Proteomes" id="UP000762676"/>
    </source>
</evidence>
<dbReference type="GO" id="GO:0008270">
    <property type="term" value="F:zinc ion binding"/>
    <property type="evidence" value="ECO:0007669"/>
    <property type="project" value="UniProtKB-KW"/>
</dbReference>
<gene>
    <name evidence="11" type="ORF">ElyMa_006447200</name>
</gene>
<evidence type="ECO:0000256" key="9">
    <source>
        <dbReference type="SAM" id="MobiDB-lite"/>
    </source>
</evidence>
<evidence type="ECO:0000256" key="5">
    <source>
        <dbReference type="ARBA" id="ARBA00023015"/>
    </source>
</evidence>
<sequence length="1561" mass="171486">MVLYIHEAYKTALRGYGDLSSNSSVLEARTNATGGEQSSSEDVKRVIYTQYVPSVVRFITNMANQIPQFLDVSTDDQRALIKGCILEIAFVHDSTHVNLTEDLWEDAKLNFSLKKESLSELGAIGEVFETFWHVLHRVSSMALTDVEVSILCALLILCPDREGLSSVRYLENLQTELAMALKCQLILNHSSEKPARAFHRLVDVITDLRGISALYLDAILGAQVDKDTARVVEGEVARALEEGKADAQMMKREAEADAARMFSEEEDLDEEADSTRGSGGLKWREGGAGETGGSRLEEDIGDDQQDSGHSVWSLKSEEKSSDDLLEVREQSAMMSYGQDTRASKYNTLSEFGVKGKQAGQKGVGETIPMDETSKASEFEGRGITFAADPRQSETHYEEACAKLRRFRIKECDSGNATEKDREINSVRILAHETGEKLKIDDTSAQAPVINSENDHCTPTGTRSNSPEKHTRKRSATFSVGCKSARKLWRLSHPGVSQRVRPASAPTASEVPLVEGTPPKRSNSFSNLIQPKKAKVPAVKVRDWAQIPANRSKSFSQGDRAISRAAWKAKTGWKKAILHEQQYDPNDSLLARCPRISALILEPETSIGQPYGAFTHPKQFDNKPPVHSVPKPSVTGYGKGKTQDYKNSPPISNAAGAPDEGVLYDGKSKQRSGLVMQLFNMGSREMSQAYGIPEKTKTNENSSQFVSDVRAREYYQEMRRDPALSSGSNFDHQRAESLRSEPNARSQMTPHSLVVDQSAGTSHDQSSMRFVDHQALNKRPRSNTWSALAADARMRRQHQVSWSENSRKSSTAYPIFQDQSICHESNETFQPHRHASFSHPTGLKNNVPERYINKPYIRHQEEHSIPSQPYFNIASTGAEARTSEAHSVISQMLPPQGTRDFRSSFRPHQDESTLLENAPGQEQSFTHRRNTLPSRPNRWRANAVRFSPLCQDTASHGSENSGIQSSLSSHASHAHTSSQSVSFAHQSACSSSDPGKVQMAPALYAQTHGIGMNVQTKSPYLSPQARQGHPTRSDTDNRFYHSGVSRTSSPGDGGQSWSSSANPHQRSASFSHGSRSNGQSHYNQRRSTYTISRKVPKPSTHMSQGPVNQMEDGVFRSQPARLAPSPSQGSLSSSSSSSLSSVWSLSSSASSSAGHASRYQQGHPSYPSSPDSGVSDLPLDMSCPTRSYVPKSLSSAMAVTSANLSAGPRETGTRDPAITDNQYNMAASSTLTSTRPAMYTNQSMTQSGHYPADVAMARSHNYSTHVGEASTIHSAHSTIPANTLAPKPSYMSKAIPSSNTVQVSPYHTTKETNQQFTPSATSAFDLTCPTTSATNNLEYAANASVKVTSISPSHEHFAGSAFTNQYKYNSAHQSHSPRMHHTLNSHKAGNTMNSPMSPMEFEPSTTRTSPKFYISPDQEVQNLSMLSGYQALRSAPPSPSGRLEHPYTSSAQSCGRRGGQHNAFVGSDKTELSSIGNCNVQSEGFSSDRRPRHHIANSDGEDTWNPPVCRPRSQTYSGRPREDRLSRSNIERLLLQAPSKSYLVQEPSQQQQQQQDSQTKDL</sequence>
<feature type="region of interest" description="Disordered" evidence="9">
    <location>
        <begin position="242"/>
        <end position="323"/>
    </location>
</feature>
<evidence type="ECO:0000256" key="8">
    <source>
        <dbReference type="ARBA" id="ARBA00023170"/>
    </source>
</evidence>
<dbReference type="EMBL" id="BMAT01012952">
    <property type="protein sequence ID" value="GFS02545.1"/>
    <property type="molecule type" value="Genomic_DNA"/>
</dbReference>
<comment type="similarity">
    <text evidence="1">Belongs to the nuclear hormone receptor family. NR1 subfamily.</text>
</comment>
<dbReference type="InterPro" id="IPR000536">
    <property type="entry name" value="Nucl_hrmn_rcpt_lig-bd"/>
</dbReference>
<evidence type="ECO:0000256" key="4">
    <source>
        <dbReference type="ARBA" id="ARBA00022833"/>
    </source>
</evidence>
<dbReference type="Pfam" id="PF00104">
    <property type="entry name" value="Hormone_recep"/>
    <property type="match status" value="1"/>
</dbReference>
<evidence type="ECO:0000256" key="1">
    <source>
        <dbReference type="ARBA" id="ARBA00008092"/>
    </source>
</evidence>
<feature type="compositionally biased region" description="Low complexity" evidence="9">
    <location>
        <begin position="1121"/>
        <end position="1137"/>
    </location>
</feature>
<feature type="compositionally biased region" description="Basic and acidic residues" evidence="9">
    <location>
        <begin position="898"/>
        <end position="910"/>
    </location>
</feature>
<dbReference type="GO" id="GO:0045944">
    <property type="term" value="P:positive regulation of transcription by RNA polymerase II"/>
    <property type="evidence" value="ECO:0007669"/>
    <property type="project" value="TreeGrafter"/>
</dbReference>
<name>A0AAV4HY83_9GAST</name>
<feature type="region of interest" description="Disordered" evidence="9">
    <location>
        <begin position="718"/>
        <end position="749"/>
    </location>
</feature>
<feature type="compositionally biased region" description="Basic and acidic residues" evidence="9">
    <location>
        <begin position="242"/>
        <end position="258"/>
    </location>
</feature>
<keyword evidence="5" id="KW-0805">Transcription regulation</keyword>
<keyword evidence="7" id="KW-0804">Transcription</keyword>
<dbReference type="Proteomes" id="UP000762676">
    <property type="component" value="Unassembled WGS sequence"/>
</dbReference>
<keyword evidence="2" id="KW-0479">Metal-binding</keyword>
<feature type="compositionally biased region" description="Basic and acidic residues" evidence="9">
    <location>
        <begin position="1518"/>
        <end position="1529"/>
    </location>
</feature>
<feature type="compositionally biased region" description="Polar residues" evidence="9">
    <location>
        <begin position="911"/>
        <end position="923"/>
    </location>
</feature>
<dbReference type="SMART" id="SM00430">
    <property type="entry name" value="HOLI"/>
    <property type="match status" value="1"/>
</dbReference>
<feature type="region of interest" description="Disordered" evidence="9">
    <location>
        <begin position="615"/>
        <end position="658"/>
    </location>
</feature>
<dbReference type="SUPFAM" id="SSF48508">
    <property type="entry name" value="Nuclear receptor ligand-binding domain"/>
    <property type="match status" value="1"/>
</dbReference>
<dbReference type="PRINTS" id="PR00546">
    <property type="entry name" value="THYROIDHORMR"/>
</dbReference>
<organism evidence="11 12">
    <name type="scientific">Elysia marginata</name>
    <dbReference type="NCBI Taxonomy" id="1093978"/>
    <lineage>
        <taxon>Eukaryota</taxon>
        <taxon>Metazoa</taxon>
        <taxon>Spiralia</taxon>
        <taxon>Lophotrochozoa</taxon>
        <taxon>Mollusca</taxon>
        <taxon>Gastropoda</taxon>
        <taxon>Heterobranchia</taxon>
        <taxon>Euthyneura</taxon>
        <taxon>Panpulmonata</taxon>
        <taxon>Sacoglossa</taxon>
        <taxon>Placobranchoidea</taxon>
        <taxon>Plakobranchidae</taxon>
        <taxon>Elysia</taxon>
    </lineage>
</organism>
<feature type="region of interest" description="Disordered" evidence="9">
    <location>
        <begin position="881"/>
        <end position="978"/>
    </location>
</feature>
<feature type="region of interest" description="Disordered" evidence="9">
    <location>
        <begin position="1013"/>
        <end position="1109"/>
    </location>
</feature>
<feature type="region of interest" description="Disordered" evidence="9">
    <location>
        <begin position="1480"/>
        <end position="1561"/>
    </location>
</feature>
<evidence type="ECO:0000256" key="2">
    <source>
        <dbReference type="ARBA" id="ARBA00022723"/>
    </source>
</evidence>
<reference evidence="11 12" key="1">
    <citation type="journal article" date="2021" name="Elife">
        <title>Chloroplast acquisition without the gene transfer in kleptoplastic sea slugs, Plakobranchus ocellatus.</title>
        <authorList>
            <person name="Maeda T."/>
            <person name="Takahashi S."/>
            <person name="Yoshida T."/>
            <person name="Shimamura S."/>
            <person name="Takaki Y."/>
            <person name="Nagai Y."/>
            <person name="Toyoda A."/>
            <person name="Suzuki Y."/>
            <person name="Arimoto A."/>
            <person name="Ishii H."/>
            <person name="Satoh N."/>
            <person name="Nishiyama T."/>
            <person name="Hasebe M."/>
            <person name="Maruyama T."/>
            <person name="Minagawa J."/>
            <person name="Obokata J."/>
            <person name="Shigenobu S."/>
        </authorList>
    </citation>
    <scope>NUCLEOTIDE SEQUENCE [LARGE SCALE GENOMIC DNA]</scope>
</reference>
<dbReference type="InterPro" id="IPR050234">
    <property type="entry name" value="Nuclear_hormone_rcpt_NR1"/>
</dbReference>
<dbReference type="PRINTS" id="PR00398">
    <property type="entry name" value="STRDHORMONER"/>
</dbReference>
<keyword evidence="12" id="KW-1185">Reference proteome</keyword>
<evidence type="ECO:0000256" key="7">
    <source>
        <dbReference type="ARBA" id="ARBA00023163"/>
    </source>
</evidence>
<feature type="compositionally biased region" description="Polar residues" evidence="9">
    <location>
        <begin position="1157"/>
        <end position="1171"/>
    </location>
</feature>
<feature type="domain" description="NR LBD" evidence="10">
    <location>
        <begin position="21"/>
        <end position="241"/>
    </location>
</feature>
<evidence type="ECO:0000259" key="10">
    <source>
        <dbReference type="PROSITE" id="PS51843"/>
    </source>
</evidence>
<keyword evidence="4" id="KW-0862">Zinc</keyword>
<feature type="region of interest" description="Disordered" evidence="9">
    <location>
        <begin position="494"/>
        <end position="525"/>
    </location>
</feature>
<feature type="compositionally biased region" description="Low complexity" evidence="9">
    <location>
        <begin position="960"/>
        <end position="978"/>
    </location>
</feature>
<dbReference type="InterPro" id="IPR001728">
    <property type="entry name" value="ThyrH_rcpt"/>
</dbReference>